<keyword evidence="5" id="KW-0413">Isomerase</keyword>
<keyword evidence="12" id="KW-0540">Nuclease</keyword>
<dbReference type="PANTHER" id="PTHR11070:SF2">
    <property type="entry name" value="ATP-DEPENDENT DNA HELICASE SRS2"/>
    <property type="match status" value="1"/>
</dbReference>
<keyword evidence="2 9" id="KW-0378">Hydrolase</keyword>
<dbReference type="SUPFAM" id="SSF52540">
    <property type="entry name" value="P-loop containing nucleoside triphosphate hydrolases"/>
    <property type="match status" value="1"/>
</dbReference>
<dbReference type="Gene3D" id="1.10.486.10">
    <property type="entry name" value="PCRA, domain 4"/>
    <property type="match status" value="1"/>
</dbReference>
<comment type="catalytic activity">
    <reaction evidence="6">
        <text>Couples ATP hydrolysis with the unwinding of duplex DNA by translocating in the 3'-5' direction.</text>
        <dbReference type="EC" id="5.6.2.4"/>
    </reaction>
</comment>
<dbReference type="RefSeq" id="WP_096162371.1">
    <property type="nucleotide sequence ID" value="NZ_JABUXY010000024.1"/>
</dbReference>
<dbReference type="PROSITE" id="PS51217">
    <property type="entry name" value="UVRD_HELICASE_CTER"/>
    <property type="match status" value="1"/>
</dbReference>
<keyword evidence="3 9" id="KW-0347">Helicase</keyword>
<dbReference type="Pfam" id="PF00580">
    <property type="entry name" value="UvrD-helicase"/>
    <property type="match status" value="1"/>
</dbReference>
<feature type="binding site" evidence="9">
    <location>
        <begin position="8"/>
        <end position="15"/>
    </location>
    <ligand>
        <name>ATP</name>
        <dbReference type="ChEBI" id="CHEBI:30616"/>
    </ligand>
</feature>
<keyword evidence="4 9" id="KW-0067">ATP-binding</keyword>
<comment type="catalytic activity">
    <reaction evidence="8">
        <text>ATP + H2O = ADP + phosphate + H(+)</text>
        <dbReference type="Rhea" id="RHEA:13065"/>
        <dbReference type="ChEBI" id="CHEBI:15377"/>
        <dbReference type="ChEBI" id="CHEBI:15378"/>
        <dbReference type="ChEBI" id="CHEBI:30616"/>
        <dbReference type="ChEBI" id="CHEBI:43474"/>
        <dbReference type="ChEBI" id="CHEBI:456216"/>
        <dbReference type="EC" id="5.6.2.4"/>
    </reaction>
</comment>
<reference evidence="12 13" key="1">
    <citation type="journal article" date="2017" name="Elife">
        <title>Extensive horizontal gene transfer in cheese-associated bacteria.</title>
        <authorList>
            <person name="Bonham K.S."/>
            <person name="Wolfe B.E."/>
            <person name="Dutton R.J."/>
        </authorList>
    </citation>
    <scope>NUCLEOTIDE SEQUENCE [LARGE SCALE GENOMIC DNA]</scope>
    <source>
        <strain evidence="12 13">947_7</strain>
    </source>
</reference>
<dbReference type="Gene3D" id="3.40.50.300">
    <property type="entry name" value="P-loop containing nucleotide triphosphate hydrolases"/>
    <property type="match status" value="3"/>
</dbReference>
<dbReference type="PROSITE" id="PS51198">
    <property type="entry name" value="UVRD_HELICASE_ATP_BIND"/>
    <property type="match status" value="1"/>
</dbReference>
<evidence type="ECO:0000256" key="9">
    <source>
        <dbReference type="PROSITE-ProRule" id="PRU00560"/>
    </source>
</evidence>
<keyword evidence="1 9" id="KW-0547">Nucleotide-binding</keyword>
<accession>A0A2A3Z3J2</accession>
<feature type="domain" description="UvrD-like helicase ATP-binding" evidence="10">
    <location>
        <begin position="1"/>
        <end position="456"/>
    </location>
</feature>
<dbReference type="Pfam" id="PF13361">
    <property type="entry name" value="UvrD_C"/>
    <property type="match status" value="1"/>
</dbReference>
<dbReference type="InterPro" id="IPR027417">
    <property type="entry name" value="P-loop_NTPase"/>
</dbReference>
<dbReference type="InterPro" id="IPR014016">
    <property type="entry name" value="UvrD-like_ATP-bd"/>
</dbReference>
<dbReference type="GO" id="GO:0005524">
    <property type="term" value="F:ATP binding"/>
    <property type="evidence" value="ECO:0007669"/>
    <property type="project" value="UniProtKB-UniRule"/>
</dbReference>
<dbReference type="GO" id="GO:0000725">
    <property type="term" value="P:recombinational repair"/>
    <property type="evidence" value="ECO:0007669"/>
    <property type="project" value="TreeGrafter"/>
</dbReference>
<protein>
    <recommendedName>
        <fullName evidence="7">DNA 3'-5' helicase</fullName>
        <ecNumber evidence="7">5.6.2.4</ecNumber>
    </recommendedName>
</protein>
<dbReference type="GO" id="GO:0003677">
    <property type="term" value="F:DNA binding"/>
    <property type="evidence" value="ECO:0007669"/>
    <property type="project" value="InterPro"/>
</dbReference>
<dbReference type="Proteomes" id="UP000217564">
    <property type="component" value="Unassembled WGS sequence"/>
</dbReference>
<name>A0A2A3Z3J2_BREAU</name>
<evidence type="ECO:0000256" key="2">
    <source>
        <dbReference type="ARBA" id="ARBA00022801"/>
    </source>
</evidence>
<proteinExistence type="predicted"/>
<dbReference type="EC" id="5.6.2.4" evidence="7"/>
<evidence type="ECO:0000256" key="5">
    <source>
        <dbReference type="ARBA" id="ARBA00023235"/>
    </source>
</evidence>
<evidence type="ECO:0000256" key="7">
    <source>
        <dbReference type="ARBA" id="ARBA00034808"/>
    </source>
</evidence>
<dbReference type="GO" id="GO:0004527">
    <property type="term" value="F:exonuclease activity"/>
    <property type="evidence" value="ECO:0007669"/>
    <property type="project" value="UniProtKB-KW"/>
</dbReference>
<dbReference type="InterPro" id="IPR014017">
    <property type="entry name" value="DNA_helicase_UvrD-like_C"/>
</dbReference>
<keyword evidence="12" id="KW-0269">Exonuclease</keyword>
<evidence type="ECO:0000256" key="6">
    <source>
        <dbReference type="ARBA" id="ARBA00034617"/>
    </source>
</evidence>
<evidence type="ECO:0000256" key="1">
    <source>
        <dbReference type="ARBA" id="ARBA00022741"/>
    </source>
</evidence>
<evidence type="ECO:0000313" key="12">
    <source>
        <dbReference type="EMBL" id="PCC46071.1"/>
    </source>
</evidence>
<comment type="caution">
    <text evidence="12">The sequence shown here is derived from an EMBL/GenBank/DDBJ whole genome shotgun (WGS) entry which is preliminary data.</text>
</comment>
<organism evidence="12 13">
    <name type="scientific">Brevibacterium aurantiacum</name>
    <dbReference type="NCBI Taxonomy" id="273384"/>
    <lineage>
        <taxon>Bacteria</taxon>
        <taxon>Bacillati</taxon>
        <taxon>Actinomycetota</taxon>
        <taxon>Actinomycetes</taxon>
        <taxon>Micrococcales</taxon>
        <taxon>Brevibacteriaceae</taxon>
        <taxon>Brevibacterium</taxon>
    </lineage>
</organism>
<evidence type="ECO:0000259" key="11">
    <source>
        <dbReference type="PROSITE" id="PS51217"/>
    </source>
</evidence>
<dbReference type="GO" id="GO:0043138">
    <property type="term" value="F:3'-5' DNA helicase activity"/>
    <property type="evidence" value="ECO:0007669"/>
    <property type="project" value="UniProtKB-EC"/>
</dbReference>
<gene>
    <name evidence="12" type="ORF">CIK64_12320</name>
</gene>
<evidence type="ECO:0000256" key="8">
    <source>
        <dbReference type="ARBA" id="ARBA00048988"/>
    </source>
</evidence>
<dbReference type="GO" id="GO:0016887">
    <property type="term" value="F:ATP hydrolysis activity"/>
    <property type="evidence" value="ECO:0007669"/>
    <property type="project" value="RHEA"/>
</dbReference>
<dbReference type="AlphaFoldDB" id="A0A2A3Z3J2"/>
<dbReference type="EMBL" id="NRGP01000017">
    <property type="protein sequence ID" value="PCC46071.1"/>
    <property type="molecule type" value="Genomic_DNA"/>
</dbReference>
<evidence type="ECO:0000256" key="4">
    <source>
        <dbReference type="ARBA" id="ARBA00022840"/>
    </source>
</evidence>
<sequence length="1129" mass="122462">MSVHVITASAGSGKTYRLTEVLSERLSQTTDDGQPVLRASEVIATTFTVRAAADLVEKTQKRLLDDGNITAAEEISTALIGTINSMSGRLVTEYAIDAGFSPELRVLDEQEQAIVFTTAVDAVVAEAEATHRDLLVRTGHNGSPGDSNSFGHGPVVWSDLVRSVAEAARANHLGEAELRASARASAELFLSALPAAGGDGRQKWRDRLAGDIEQLRDALRVFQNGEEPPAEGPKVTKTNEGNVEGSIVTLDRFLRGLENGAEEAAPFARVPWSTWAKVAEWKYTAVPGGKAPGAVPKQVLDESSARLVSEEFLANSAFHSDIEALITLVIDTAIASLSAYEEHKNTLGVMDFVDQEVRALDLLRTNERVRASIASRYRLLAVDEFQDSSPIQLAIFMELADLVDEVIWVGDRKQAIYGFRGADPELMNDVFSALIDGKTELGKATSENLGASWRSTEPALELSNTLFSSVFADQKEDEVVLSIPPQREHLRHIGSRELWVPTTTAGGTRSADTRMGKAIATGVEDFLQRSPQLSDGEVKQGDIAVLVRTNSQVSRVVSELRERGIRAVGSTSDLLSTREGQFVAAGLAAVVDRDDAVALAELVTLMPDHGSHDTWFENAARIVDKKERRVQPRSWWDDPALAALSELALNAAHHSPVDLLLSIIDALDLPQRIKAWTTPENRLATLDALCQIASEYADAAEQTRSPVTPAGLLDHLAEAAGSYEQKTAHDAVLVTTMHQSKGLQWPVVIVGVPVAKDYGHREISVEKAPVFDARHPLANRALRFLPRVLKDYDPLKVRLSRLDAVSRAGQAEKDETARLLYVALTRAETHSIVAFGDPKGGDNVLNRSVADDVLEWEQPAIADQSASAVDEDGVLRIADRRSEASGAVTELPIRISALPIDVEDSPSADSAGLLRSFFARTDIPVRGSAPNETSLPARFTASSVASDGVEAEVEIIAKLGEPLVAKGGKDWDRVGDAVHAYLGLPLTPLTDELKRTAAQRILSRWDADGVLNADLLIEVGERWIAWVETTYPGAEVVTESPIAWRNNHAQLMEGWIDSRISLPNGDHILVDHKSYPGTDPVGHIREKYLGQLTVYKSALARTISAPKSVLIHFPLVGLIVSISQLRQKI</sequence>
<dbReference type="PANTHER" id="PTHR11070">
    <property type="entry name" value="UVRD / RECB / PCRA DNA HELICASE FAMILY MEMBER"/>
    <property type="match status" value="1"/>
</dbReference>
<evidence type="ECO:0000313" key="13">
    <source>
        <dbReference type="Proteomes" id="UP000217564"/>
    </source>
</evidence>
<feature type="domain" description="UvrD-like helicase C-terminal" evidence="11">
    <location>
        <begin position="457"/>
        <end position="742"/>
    </location>
</feature>
<evidence type="ECO:0000259" key="10">
    <source>
        <dbReference type="PROSITE" id="PS51198"/>
    </source>
</evidence>
<dbReference type="InterPro" id="IPR000212">
    <property type="entry name" value="DNA_helicase_UvrD/REP"/>
</dbReference>
<evidence type="ECO:0000256" key="3">
    <source>
        <dbReference type="ARBA" id="ARBA00022806"/>
    </source>
</evidence>